<name>A0A3Q1JQ45_ANATE</name>
<dbReference type="Ensembl" id="ENSATET00000033308.3">
    <property type="protein sequence ID" value="ENSATEP00000032829.1"/>
    <property type="gene ID" value="ENSATEG00000022618.3"/>
</dbReference>
<dbReference type="AlphaFoldDB" id="A0A3Q1JQ45"/>
<keyword evidence="3" id="KW-1185">Reference proteome</keyword>
<feature type="signal peptide" evidence="1">
    <location>
        <begin position="1"/>
        <end position="18"/>
    </location>
</feature>
<sequence>MSLSGLLLLSFLTVQCGGCGFDWEGVKNIKVTIDSNPTGFRTVFPKNYYVQHHYDKNMLCDTDPCCVFPAAVVLLDSWHVLLRNLWDEHLNYSLILDLKQTLDKIIRKNQNTERFQEETDLAHLPTLSTSPEELLKLTSELFAQWLNVGCLPVIKTCTLPTLPPSVQRKDYSPSRARLLTTRAIHILEEKHVGMMIDTAQPSSGGENLSYSAFVWSPLIFRLYWWLP</sequence>
<dbReference type="RefSeq" id="XP_026227666.1">
    <property type="nucleotide sequence ID" value="XM_026371881.1"/>
</dbReference>
<reference evidence="2" key="3">
    <citation type="submission" date="2025-09" db="UniProtKB">
        <authorList>
            <consortium name="Ensembl"/>
        </authorList>
    </citation>
    <scope>IDENTIFICATION</scope>
</reference>
<dbReference type="OMA" id="RLYWWLL"/>
<dbReference type="OrthoDB" id="8783239at2759"/>
<organism evidence="2 3">
    <name type="scientific">Anabas testudineus</name>
    <name type="common">Climbing perch</name>
    <name type="synonym">Anthias testudineus</name>
    <dbReference type="NCBI Taxonomy" id="64144"/>
    <lineage>
        <taxon>Eukaryota</taxon>
        <taxon>Metazoa</taxon>
        <taxon>Chordata</taxon>
        <taxon>Craniata</taxon>
        <taxon>Vertebrata</taxon>
        <taxon>Euteleostomi</taxon>
        <taxon>Actinopterygii</taxon>
        <taxon>Neopterygii</taxon>
        <taxon>Teleostei</taxon>
        <taxon>Neoteleostei</taxon>
        <taxon>Acanthomorphata</taxon>
        <taxon>Anabantaria</taxon>
        <taxon>Anabantiformes</taxon>
        <taxon>Anabantoidei</taxon>
        <taxon>Anabantidae</taxon>
        <taxon>Anabas</taxon>
    </lineage>
</organism>
<reference evidence="2" key="2">
    <citation type="submission" date="2025-08" db="UniProtKB">
        <authorList>
            <consortium name="Ensembl"/>
        </authorList>
    </citation>
    <scope>IDENTIFICATION</scope>
</reference>
<evidence type="ECO:0000313" key="3">
    <source>
        <dbReference type="Proteomes" id="UP000265040"/>
    </source>
</evidence>
<dbReference type="STRING" id="64144.ENSATEP00000032829"/>
<dbReference type="InParanoid" id="A0A3Q1JQ45"/>
<protein>
    <submittedName>
        <fullName evidence="2">Uncharacterized protein</fullName>
    </submittedName>
</protein>
<feature type="chain" id="PRO_5018703759" evidence="1">
    <location>
        <begin position="19"/>
        <end position="227"/>
    </location>
</feature>
<evidence type="ECO:0000313" key="2">
    <source>
        <dbReference type="Ensembl" id="ENSATEP00000032829.1"/>
    </source>
</evidence>
<dbReference type="GeneID" id="113170023"/>
<evidence type="ECO:0000256" key="1">
    <source>
        <dbReference type="SAM" id="SignalP"/>
    </source>
</evidence>
<dbReference type="GeneTree" id="ENSGT00980000198647"/>
<accession>A0A3Q1JQ45</accession>
<reference evidence="2" key="1">
    <citation type="submission" date="2021-04" db="EMBL/GenBank/DDBJ databases">
        <authorList>
            <consortium name="Wellcome Sanger Institute Data Sharing"/>
        </authorList>
    </citation>
    <scope>NUCLEOTIDE SEQUENCE [LARGE SCALE GENOMIC DNA]</scope>
</reference>
<proteinExistence type="predicted"/>
<dbReference type="Proteomes" id="UP000265040">
    <property type="component" value="Chromosome 16"/>
</dbReference>
<keyword evidence="1" id="KW-0732">Signal</keyword>